<feature type="compositionally biased region" description="Low complexity" evidence="1">
    <location>
        <begin position="533"/>
        <end position="543"/>
    </location>
</feature>
<evidence type="ECO:0000313" key="3">
    <source>
        <dbReference type="Proteomes" id="UP001328107"/>
    </source>
</evidence>
<feature type="region of interest" description="Disordered" evidence="1">
    <location>
        <begin position="379"/>
        <end position="494"/>
    </location>
</feature>
<dbReference type="EMBL" id="BTRK01000006">
    <property type="protein sequence ID" value="GMR62286.1"/>
    <property type="molecule type" value="Genomic_DNA"/>
</dbReference>
<dbReference type="Proteomes" id="UP001328107">
    <property type="component" value="Unassembled WGS sequence"/>
</dbReference>
<keyword evidence="3" id="KW-1185">Reference proteome</keyword>
<protein>
    <submittedName>
        <fullName evidence="2">Uncharacterized protein</fullName>
    </submittedName>
</protein>
<feature type="compositionally biased region" description="Polar residues" evidence="1">
    <location>
        <begin position="385"/>
        <end position="402"/>
    </location>
</feature>
<feature type="compositionally biased region" description="Low complexity" evidence="1">
    <location>
        <begin position="477"/>
        <end position="493"/>
    </location>
</feature>
<sequence>ISRVVSMSSIPSEKEKALLRNQCQSKGAGSSVDEKTKFVNVSCTRSLKELAPEGQLLNLAHVLPYVNMPLEDFGLDDRTPPWMQIVRADEARLKRAKEQLKKSNEACNSFDFKEVKTFVDAASYLEALYVRTMVHWLSAPGRRRSAEELHRSHAEFFRLDEDTMRGAMTYVYEHLDVSGCEEWFAYIEHIIAMKNGLPLAEPQLPTITRGQLRATPSSGEALHFQFTYLTSVSSLQNLLMSRPWLIYASTAYEWTLAQFDVQEDCATAEERRRHVETKWEIAKHIHSWREGWERCGMRPMQRTKKDAQGPGRPEWEPAPLGSVFGLLREMRDFRLDAIPEILRYRLDGTLIGPPAARQEQLQRLIARFGPLNFLPLVKKTEDRPSTSNAVSRSASRPPTSAGPSIHHDLPSTSRGGRGKGNRESASTAPKPPAYSIADLIDNRPRTPTFAVPALPRNRPRSSVPTTPSIITLRHAPPHSSSMMVPSSSSTSLPQFPTIPQPSLTASPTQTPLLGNGTTSQLKQLLHEIILSSQSAGPSTASSPHFPCTPTGNLANDSSSAHPYPAQISVPLQSSFATPLAPRMTNSTLAGTPQLTQSAAESIDGSTNSRHCPRASSVTNGKESSPGKGQDENRTMVDQQKPSKMVINKSPNRKRRAGPEEPLQPALKTQKTPEGMVFGDSQSIPFPTPPTSAYPEELMRWIGVVSRDPTQTLAAVLPSEFFFVN</sequence>
<feature type="region of interest" description="Disordered" evidence="1">
    <location>
        <begin position="597"/>
        <end position="672"/>
    </location>
</feature>
<gene>
    <name evidence="2" type="ORF">PMAYCL1PPCAC_32481</name>
</gene>
<proteinExistence type="predicted"/>
<evidence type="ECO:0000256" key="1">
    <source>
        <dbReference type="SAM" id="MobiDB-lite"/>
    </source>
</evidence>
<feature type="non-terminal residue" evidence="2">
    <location>
        <position position="1"/>
    </location>
</feature>
<accession>A0AAN5DEU5</accession>
<dbReference type="AlphaFoldDB" id="A0AAN5DEU5"/>
<feature type="compositionally biased region" description="Polar residues" evidence="1">
    <location>
        <begin position="597"/>
        <end position="622"/>
    </location>
</feature>
<name>A0AAN5DEU5_9BILA</name>
<feature type="compositionally biased region" description="Polar residues" evidence="1">
    <location>
        <begin position="460"/>
        <end position="469"/>
    </location>
</feature>
<reference evidence="3" key="1">
    <citation type="submission" date="2022-10" db="EMBL/GenBank/DDBJ databases">
        <title>Genome assembly of Pristionchus species.</title>
        <authorList>
            <person name="Yoshida K."/>
            <person name="Sommer R.J."/>
        </authorList>
    </citation>
    <scope>NUCLEOTIDE SEQUENCE [LARGE SCALE GENOMIC DNA]</scope>
    <source>
        <strain evidence="3">RS5460</strain>
    </source>
</reference>
<evidence type="ECO:0000313" key="2">
    <source>
        <dbReference type="EMBL" id="GMR62286.1"/>
    </source>
</evidence>
<feature type="compositionally biased region" description="Polar residues" evidence="1">
    <location>
        <begin position="549"/>
        <end position="560"/>
    </location>
</feature>
<organism evidence="2 3">
    <name type="scientific">Pristionchus mayeri</name>
    <dbReference type="NCBI Taxonomy" id="1317129"/>
    <lineage>
        <taxon>Eukaryota</taxon>
        <taxon>Metazoa</taxon>
        <taxon>Ecdysozoa</taxon>
        <taxon>Nematoda</taxon>
        <taxon>Chromadorea</taxon>
        <taxon>Rhabditida</taxon>
        <taxon>Rhabditina</taxon>
        <taxon>Diplogasteromorpha</taxon>
        <taxon>Diplogasteroidea</taxon>
        <taxon>Neodiplogasteridae</taxon>
        <taxon>Pristionchus</taxon>
    </lineage>
</organism>
<feature type="region of interest" description="Disordered" evidence="1">
    <location>
        <begin position="533"/>
        <end position="561"/>
    </location>
</feature>
<comment type="caution">
    <text evidence="2">The sequence shown here is derived from an EMBL/GenBank/DDBJ whole genome shotgun (WGS) entry which is preliminary data.</text>
</comment>